<dbReference type="PANTHER" id="PTHR45979">
    <property type="entry name" value="PAP/OAS1 SUBSTRATE-BINDING DOMAIN SUPERFAMILY"/>
    <property type="match status" value="1"/>
</dbReference>
<dbReference type="InterPro" id="IPR043519">
    <property type="entry name" value="NT_sf"/>
</dbReference>
<dbReference type="Gene3D" id="3.30.460.10">
    <property type="entry name" value="Beta Polymerase, domain 2"/>
    <property type="match status" value="1"/>
</dbReference>
<organism evidence="4 5">
    <name type="scientific">Clitoria ternatea</name>
    <name type="common">Butterfly pea</name>
    <dbReference type="NCBI Taxonomy" id="43366"/>
    <lineage>
        <taxon>Eukaryota</taxon>
        <taxon>Viridiplantae</taxon>
        <taxon>Streptophyta</taxon>
        <taxon>Embryophyta</taxon>
        <taxon>Tracheophyta</taxon>
        <taxon>Spermatophyta</taxon>
        <taxon>Magnoliopsida</taxon>
        <taxon>eudicotyledons</taxon>
        <taxon>Gunneridae</taxon>
        <taxon>Pentapetalae</taxon>
        <taxon>rosids</taxon>
        <taxon>fabids</taxon>
        <taxon>Fabales</taxon>
        <taxon>Fabaceae</taxon>
        <taxon>Papilionoideae</taxon>
        <taxon>50 kb inversion clade</taxon>
        <taxon>NPAAA clade</taxon>
        <taxon>indigoferoid/millettioid clade</taxon>
        <taxon>Phaseoleae</taxon>
        <taxon>Clitoria</taxon>
    </lineage>
</organism>
<reference evidence="4 5" key="1">
    <citation type="submission" date="2024-01" db="EMBL/GenBank/DDBJ databases">
        <title>The genomes of 5 underutilized Papilionoideae crops provide insights into root nodulation and disease resistance.</title>
        <authorList>
            <person name="Yuan L."/>
        </authorList>
    </citation>
    <scope>NUCLEOTIDE SEQUENCE [LARGE SCALE GENOMIC DNA]</scope>
    <source>
        <strain evidence="4">LY-2023</strain>
        <tissue evidence="4">Leaf</tissue>
    </source>
</reference>
<feature type="region of interest" description="Disordered" evidence="1">
    <location>
        <begin position="374"/>
        <end position="397"/>
    </location>
</feature>
<dbReference type="PANTHER" id="PTHR45979:SF30">
    <property type="entry name" value="NUCLEOTIDYLTRANSFERASE"/>
    <property type="match status" value="1"/>
</dbReference>
<keyword evidence="5" id="KW-1185">Reference proteome</keyword>
<feature type="domain" description="Poly(A) RNA polymerase mitochondrial-like central palm" evidence="2">
    <location>
        <begin position="40"/>
        <end position="159"/>
    </location>
</feature>
<dbReference type="SUPFAM" id="SSF81301">
    <property type="entry name" value="Nucleotidyltransferase"/>
    <property type="match status" value="1"/>
</dbReference>
<dbReference type="SUPFAM" id="SSF81631">
    <property type="entry name" value="PAP/OAS1 substrate-binding domain"/>
    <property type="match status" value="1"/>
</dbReference>
<evidence type="ECO:0000313" key="5">
    <source>
        <dbReference type="Proteomes" id="UP001359559"/>
    </source>
</evidence>
<evidence type="ECO:0008006" key="6">
    <source>
        <dbReference type="Google" id="ProtNLM"/>
    </source>
</evidence>
<feature type="compositionally biased region" description="Acidic residues" evidence="1">
    <location>
        <begin position="374"/>
        <end position="383"/>
    </location>
</feature>
<sequence>MRTQSDRDFSPNGLLSNGVGFVNKVLDHDRWSQAEARGAELLTHIQPKKKSDEHRNAVVSYLRRLITKFVPCQVFPFGSVPLNTYLPEGDIDLTAFCESRYLTDSLIKEVLYTLETEGNNVNAKFKVKEVQYIQAEVKIIKCLVDKFVVDISFNQLGGLGALCFLEEVDNLIQRNHLFKRSIILIKAWCYYESRILGSYHGLLSTYALETLVMYIFNVYKNTFAGPLEVLFRFLHFFSKFDWKNYCISLWGPVPIGSLPNMEAEPPREDCQELLFSEKFLTACKSCYGATPSVQGNEERPFVSKFFNIIDPLRPNNNLGRSISKGKKGDGDEGLAVWVVDGDPVQEIMVCGLDWGDKVGSGGIVRMSRGIQGEELEVGGEDGDGAPFQDTSKLNEHL</sequence>
<proteinExistence type="predicted"/>
<dbReference type="InterPro" id="IPR058921">
    <property type="entry name" value="PAP/OAS1-rel"/>
</dbReference>
<dbReference type="Pfam" id="PF26180">
    <property type="entry name" value="PAP-OAS1"/>
    <property type="match status" value="1"/>
</dbReference>
<accession>A0AAN9K7N4</accession>
<comment type="caution">
    <text evidence="4">The sequence shown here is derived from an EMBL/GenBank/DDBJ whole genome shotgun (WGS) entry which is preliminary data.</text>
</comment>
<evidence type="ECO:0000259" key="2">
    <source>
        <dbReference type="Pfam" id="PF22600"/>
    </source>
</evidence>
<dbReference type="Pfam" id="PF22600">
    <property type="entry name" value="MTPAP-like_central"/>
    <property type="match status" value="1"/>
</dbReference>
<dbReference type="InterPro" id="IPR058920">
    <property type="entry name" value="PAP-OAS1-bd-rel"/>
</dbReference>
<dbReference type="AlphaFoldDB" id="A0AAN9K7N4"/>
<evidence type="ECO:0000259" key="3">
    <source>
        <dbReference type="Pfam" id="PF26180"/>
    </source>
</evidence>
<evidence type="ECO:0000313" key="4">
    <source>
        <dbReference type="EMBL" id="KAK7311456.1"/>
    </source>
</evidence>
<evidence type="ECO:0000256" key="1">
    <source>
        <dbReference type="SAM" id="MobiDB-lite"/>
    </source>
</evidence>
<name>A0AAN9K7N4_CLITE</name>
<gene>
    <name evidence="4" type="ORF">RJT34_09611</name>
</gene>
<dbReference type="Gene3D" id="1.10.1410.10">
    <property type="match status" value="1"/>
</dbReference>
<dbReference type="EMBL" id="JAYKXN010000002">
    <property type="protein sequence ID" value="KAK7311456.1"/>
    <property type="molecule type" value="Genomic_DNA"/>
</dbReference>
<protein>
    <recommendedName>
        <fullName evidence="6">Polymerase nucleotidyl transferase domain-containing protein</fullName>
    </recommendedName>
</protein>
<dbReference type="InterPro" id="IPR054708">
    <property type="entry name" value="MTPAP-like_central"/>
</dbReference>
<dbReference type="Proteomes" id="UP001359559">
    <property type="component" value="Unassembled WGS sequence"/>
</dbReference>
<feature type="domain" description="PAP/OAS1 substrate-binding-related" evidence="3">
    <location>
        <begin position="172"/>
        <end position="326"/>
    </location>
</feature>
<dbReference type="CDD" id="cd05402">
    <property type="entry name" value="NT_PAP_TUTase"/>
    <property type="match status" value="1"/>
</dbReference>